<accession>A0A345IH53</accession>
<dbReference type="RefSeq" id="WP_114671923.1">
    <property type="nucleotide sequence ID" value="NZ_CP031158.1"/>
</dbReference>
<evidence type="ECO:0008006" key="5">
    <source>
        <dbReference type="Google" id="ProtNLM"/>
    </source>
</evidence>
<dbReference type="AlphaFoldDB" id="A0A345IH53"/>
<proteinExistence type="predicted"/>
<name>A0A345IH53_9DEIO</name>
<protein>
    <recommendedName>
        <fullName evidence="5">Pilus assembly protein PilO</fullName>
    </recommendedName>
</protein>
<dbReference type="Gene3D" id="3.30.70.60">
    <property type="match status" value="1"/>
</dbReference>
<organism evidence="3 4">
    <name type="scientific">Deinococcus wulumuqiensis</name>
    <dbReference type="NCBI Taxonomy" id="980427"/>
    <lineage>
        <taxon>Bacteria</taxon>
        <taxon>Thermotogati</taxon>
        <taxon>Deinococcota</taxon>
        <taxon>Deinococci</taxon>
        <taxon>Deinococcales</taxon>
        <taxon>Deinococcaceae</taxon>
        <taxon>Deinococcus</taxon>
    </lineage>
</organism>
<feature type="transmembrane region" description="Helical" evidence="2">
    <location>
        <begin position="6"/>
        <end position="27"/>
    </location>
</feature>
<keyword evidence="2" id="KW-1133">Transmembrane helix</keyword>
<evidence type="ECO:0000313" key="4">
    <source>
        <dbReference type="Proteomes" id="UP000253744"/>
    </source>
</evidence>
<dbReference type="InterPro" id="IPR034756">
    <property type="entry name" value="T2SSM_b"/>
</dbReference>
<reference evidence="3 4" key="1">
    <citation type="submission" date="2018-07" db="EMBL/GenBank/DDBJ databases">
        <title>Complete Genome and Methylome Analysis of Deinococcus wulumuqiensis NEB 479.</title>
        <authorList>
            <person name="Fomenkov A."/>
            <person name="Luyten Y."/>
            <person name="Vincze T."/>
            <person name="Anton B.P."/>
            <person name="Clark T."/>
            <person name="Roberts R.J."/>
            <person name="Morgan R.D."/>
        </authorList>
    </citation>
    <scope>NUCLEOTIDE SEQUENCE [LARGE SCALE GENOMIC DNA]</scope>
    <source>
        <strain evidence="3 4">NEB 479</strain>
    </source>
</reference>
<feature type="compositionally biased region" description="Low complexity" evidence="1">
    <location>
        <begin position="214"/>
        <end position="228"/>
    </location>
</feature>
<evidence type="ECO:0000256" key="1">
    <source>
        <dbReference type="SAM" id="MobiDB-lite"/>
    </source>
</evidence>
<gene>
    <name evidence="3" type="ORF">DVJ83_07450</name>
</gene>
<evidence type="ECO:0000256" key="2">
    <source>
        <dbReference type="SAM" id="Phobius"/>
    </source>
</evidence>
<feature type="region of interest" description="Disordered" evidence="1">
    <location>
        <begin position="199"/>
        <end position="228"/>
    </location>
</feature>
<dbReference type="KEGG" id="dwu:DVJ83_07450"/>
<dbReference type="Pfam" id="PF10741">
    <property type="entry name" value="T2SSM_b"/>
    <property type="match status" value="1"/>
</dbReference>
<keyword evidence="2" id="KW-0812">Transmembrane</keyword>
<dbReference type="InterPro" id="IPR014717">
    <property type="entry name" value="Transl_elong_EF1B/ribsomal_bS6"/>
</dbReference>
<evidence type="ECO:0000313" key="3">
    <source>
        <dbReference type="EMBL" id="AXG99025.1"/>
    </source>
</evidence>
<keyword evidence="2" id="KW-0472">Membrane</keyword>
<dbReference type="STRING" id="1288484.GCA_000348665_01610"/>
<sequence length="228" mass="23056">MNAIKLAPQYIFALALTASLVLGYLFYTLAIQPRQLEITALNDEITGKETTLAADQAKAARVPVLTAEVARLEVERDKFLQALPPTANFGQVVANLRQTVSAAGGDLKTLSFGGSGAAAANLPAGVRPIGMTLTVDGKFPQLFQILRSLELQGRFTTVDNVSLQSVAAAGRGTGTGGLLSSTLGLTVYTFDAAQAAGAPAAAGTVPGGTPPAAAPAAPAEPAAGGTQP</sequence>
<dbReference type="Proteomes" id="UP000253744">
    <property type="component" value="Chromosome"/>
</dbReference>
<dbReference type="EMBL" id="CP031158">
    <property type="protein sequence ID" value="AXG99025.1"/>
    <property type="molecule type" value="Genomic_DNA"/>
</dbReference>